<dbReference type="NCBIfam" id="TIGR00531">
    <property type="entry name" value="BCCP"/>
    <property type="match status" value="1"/>
</dbReference>
<dbReference type="Proteomes" id="UP001589865">
    <property type="component" value="Unassembled WGS sequence"/>
</dbReference>
<evidence type="ECO:0000313" key="11">
    <source>
        <dbReference type="EMBL" id="MFC0408002.1"/>
    </source>
</evidence>
<comment type="caution">
    <text evidence="11">The sequence shown here is derived from an EMBL/GenBank/DDBJ whole genome shotgun (WGS) entry which is preliminary data.</text>
</comment>
<dbReference type="CDD" id="cd06850">
    <property type="entry name" value="biotinyl_domain"/>
    <property type="match status" value="1"/>
</dbReference>
<dbReference type="PROSITE" id="PS50968">
    <property type="entry name" value="BIOTINYL_LIPOYL"/>
    <property type="match status" value="1"/>
</dbReference>
<dbReference type="EMBL" id="JBHLUN010000005">
    <property type="protein sequence ID" value="MFC0408002.1"/>
    <property type="molecule type" value="Genomic_DNA"/>
</dbReference>
<evidence type="ECO:0000259" key="10">
    <source>
        <dbReference type="PROSITE" id="PS50968"/>
    </source>
</evidence>
<gene>
    <name evidence="11" type="primary">accB</name>
    <name evidence="11" type="ORF">ACFFGY_07045</name>
</gene>
<dbReference type="Pfam" id="PF00364">
    <property type="entry name" value="Biotin_lipoyl"/>
    <property type="match status" value="1"/>
</dbReference>
<dbReference type="PROSITE" id="PS00188">
    <property type="entry name" value="BIOTIN"/>
    <property type="match status" value="1"/>
</dbReference>
<evidence type="ECO:0000256" key="3">
    <source>
        <dbReference type="ARBA" id="ARBA00017562"/>
    </source>
</evidence>
<reference evidence="11 12" key="1">
    <citation type="submission" date="2024-09" db="EMBL/GenBank/DDBJ databases">
        <authorList>
            <person name="Sun Q."/>
            <person name="Mori K."/>
        </authorList>
    </citation>
    <scope>NUCLEOTIDE SEQUENCE [LARGE SCALE GENOMIC DNA]</scope>
    <source>
        <strain evidence="11 12">TBRC 5777</strain>
    </source>
</reference>
<dbReference type="RefSeq" id="WP_377043739.1">
    <property type="nucleotide sequence ID" value="NZ_JBHLUN010000005.1"/>
</dbReference>
<evidence type="ECO:0000256" key="6">
    <source>
        <dbReference type="ARBA" id="ARBA00023098"/>
    </source>
</evidence>
<dbReference type="PANTHER" id="PTHR45266:SF3">
    <property type="entry name" value="OXALOACETATE DECARBOXYLASE ALPHA CHAIN"/>
    <property type="match status" value="1"/>
</dbReference>
<accession>A0ABV6JRS1</accession>
<dbReference type="InterPro" id="IPR001882">
    <property type="entry name" value="Biotin_BS"/>
</dbReference>
<proteinExistence type="predicted"/>
<organism evidence="11 12">
    <name type="scientific">Roseomonas elaeocarpi</name>
    <dbReference type="NCBI Taxonomy" id="907779"/>
    <lineage>
        <taxon>Bacteria</taxon>
        <taxon>Pseudomonadati</taxon>
        <taxon>Pseudomonadota</taxon>
        <taxon>Alphaproteobacteria</taxon>
        <taxon>Acetobacterales</taxon>
        <taxon>Roseomonadaceae</taxon>
        <taxon>Roseomonas</taxon>
    </lineage>
</organism>
<dbReference type="PRINTS" id="PR01071">
    <property type="entry name" value="ACOABIOTINCC"/>
</dbReference>
<feature type="domain" description="Lipoyl-binding" evidence="10">
    <location>
        <begin position="83"/>
        <end position="159"/>
    </location>
</feature>
<keyword evidence="11" id="KW-0436">Ligase</keyword>
<dbReference type="InterPro" id="IPR000089">
    <property type="entry name" value="Biotin_lipoyl"/>
</dbReference>
<keyword evidence="12" id="KW-1185">Reference proteome</keyword>
<evidence type="ECO:0000256" key="5">
    <source>
        <dbReference type="ARBA" id="ARBA00022832"/>
    </source>
</evidence>
<evidence type="ECO:0000256" key="9">
    <source>
        <dbReference type="RuleBase" id="RU364072"/>
    </source>
</evidence>
<protein>
    <recommendedName>
        <fullName evidence="3 9">Biotin carboxyl carrier protein of acetyl-CoA carboxylase</fullName>
    </recommendedName>
</protein>
<evidence type="ECO:0000256" key="4">
    <source>
        <dbReference type="ARBA" id="ARBA00022516"/>
    </source>
</evidence>
<dbReference type="InterPro" id="IPR050709">
    <property type="entry name" value="Biotin_Carboxyl_Carrier/Decarb"/>
</dbReference>
<dbReference type="GO" id="GO:0003989">
    <property type="term" value="F:acetyl-CoA carboxylase activity"/>
    <property type="evidence" value="ECO:0007669"/>
    <property type="project" value="UniProtKB-EC"/>
</dbReference>
<sequence>MSGLSFDPTAIRALAEILRQSDLTEIELVEAESRIRVAREVTVVTQPVQQVAAPTAPAPAATSPSTILSQPAAAANSAEEQHAGAVTSPMVGVAYLLPEPGAPAFVTLGQQVSAGQTVMLIEAMKTFNQIKAPKAGTVTRIFVENGMPVEYGEPLMVIE</sequence>
<dbReference type="SUPFAM" id="SSF51230">
    <property type="entry name" value="Single hybrid motif"/>
    <property type="match status" value="1"/>
</dbReference>
<dbReference type="PANTHER" id="PTHR45266">
    <property type="entry name" value="OXALOACETATE DECARBOXYLASE ALPHA CHAIN"/>
    <property type="match status" value="1"/>
</dbReference>
<name>A0ABV6JRS1_9PROT</name>
<evidence type="ECO:0000256" key="1">
    <source>
        <dbReference type="ARBA" id="ARBA00003761"/>
    </source>
</evidence>
<dbReference type="InterPro" id="IPR011053">
    <property type="entry name" value="Single_hybrid_motif"/>
</dbReference>
<evidence type="ECO:0000256" key="7">
    <source>
        <dbReference type="ARBA" id="ARBA00023160"/>
    </source>
</evidence>
<evidence type="ECO:0000256" key="8">
    <source>
        <dbReference type="ARBA" id="ARBA00023267"/>
    </source>
</evidence>
<evidence type="ECO:0000313" key="12">
    <source>
        <dbReference type="Proteomes" id="UP001589865"/>
    </source>
</evidence>
<comment type="function">
    <text evidence="1 9">This protein is a component of the acetyl coenzyme A carboxylase complex; first, biotin carboxylase catalyzes the carboxylation of the carrier protein and then the transcarboxylase transfers the carboxyl group to form malonyl-CoA.</text>
</comment>
<keyword evidence="5 9" id="KW-0276">Fatty acid metabolism</keyword>
<comment type="pathway">
    <text evidence="2 9">Lipid metabolism; fatty acid biosynthesis.</text>
</comment>
<dbReference type="Gene3D" id="2.40.50.100">
    <property type="match status" value="1"/>
</dbReference>
<keyword evidence="4 9" id="KW-0444">Lipid biosynthesis</keyword>
<keyword evidence="7 9" id="KW-0275">Fatty acid biosynthesis</keyword>
<dbReference type="InterPro" id="IPR001249">
    <property type="entry name" value="AcCoA_biotinCC"/>
</dbReference>
<keyword evidence="6 9" id="KW-0443">Lipid metabolism</keyword>
<keyword evidence="8 9" id="KW-0092">Biotin</keyword>
<evidence type="ECO:0000256" key="2">
    <source>
        <dbReference type="ARBA" id="ARBA00005194"/>
    </source>
</evidence>